<protein>
    <submittedName>
        <fullName evidence="2">Carboxymuconolactone decarboxylase family protein</fullName>
    </submittedName>
</protein>
<dbReference type="SUPFAM" id="SSF69118">
    <property type="entry name" value="AhpD-like"/>
    <property type="match status" value="1"/>
</dbReference>
<evidence type="ECO:0000313" key="2">
    <source>
        <dbReference type="EMBL" id="MBZ2209564.1"/>
    </source>
</evidence>
<feature type="domain" description="Carboxymuconolactone decarboxylase-like" evidence="1">
    <location>
        <begin position="44"/>
        <end position="107"/>
    </location>
</feature>
<dbReference type="Gene3D" id="1.20.1290.10">
    <property type="entry name" value="AhpD-like"/>
    <property type="match status" value="1"/>
</dbReference>
<dbReference type="InterPro" id="IPR004675">
    <property type="entry name" value="AhpD_core"/>
</dbReference>
<dbReference type="Pfam" id="PF02627">
    <property type="entry name" value="CMD"/>
    <property type="match status" value="1"/>
</dbReference>
<dbReference type="InterPro" id="IPR003779">
    <property type="entry name" value="CMD-like"/>
</dbReference>
<dbReference type="NCBIfam" id="TIGR00778">
    <property type="entry name" value="ahpD_dom"/>
    <property type="match status" value="1"/>
</dbReference>
<sequence>MTRLNSQPVSQATGPAADIFASIQAAIGVVPNAYAGIGTNSPNVLSTLLAMDATLAKGSLSKKEVETIKLALSQDTGCDYCLAAHTMIGKSAGLKKEQILAARHGSASGDDRLDALALFARTVHGTKGTVPVETVDAVKAAGYTDTQIVESLLAISAILFTNYFNRVNDTVLDFPKAD</sequence>
<gene>
    <name evidence="2" type="ORF">I4X03_020035</name>
</gene>
<reference evidence="2 3" key="2">
    <citation type="submission" date="2021-08" db="EMBL/GenBank/DDBJ databases">
        <title>Massilia sp. R798.</title>
        <authorList>
            <person name="Baek J.H."/>
            <person name="Jung H.S."/>
            <person name="Kim K.R."/>
            <person name="Jeon C.O."/>
        </authorList>
    </citation>
    <scope>NUCLEOTIDE SEQUENCE [LARGE SCALE GENOMIC DNA]</scope>
    <source>
        <strain evidence="2 3">R798</strain>
    </source>
</reference>
<name>A0ABS7SUG4_9BURK</name>
<dbReference type="EMBL" id="JAFBIL020000008">
    <property type="protein sequence ID" value="MBZ2209564.1"/>
    <property type="molecule type" value="Genomic_DNA"/>
</dbReference>
<dbReference type="PANTHER" id="PTHR35446">
    <property type="entry name" value="SI:CH211-175M2.5"/>
    <property type="match status" value="1"/>
</dbReference>
<dbReference type="InterPro" id="IPR029032">
    <property type="entry name" value="AhpD-like"/>
</dbReference>
<proteinExistence type="predicted"/>
<organism evidence="2 3">
    <name type="scientific">Massilia soli</name>
    <dbReference type="NCBI Taxonomy" id="2792854"/>
    <lineage>
        <taxon>Bacteria</taxon>
        <taxon>Pseudomonadati</taxon>
        <taxon>Pseudomonadota</taxon>
        <taxon>Betaproteobacteria</taxon>
        <taxon>Burkholderiales</taxon>
        <taxon>Oxalobacteraceae</taxon>
        <taxon>Telluria group</taxon>
        <taxon>Massilia</taxon>
    </lineage>
</organism>
<keyword evidence="3" id="KW-1185">Reference proteome</keyword>
<accession>A0ABS7SUG4</accession>
<comment type="caution">
    <text evidence="2">The sequence shown here is derived from an EMBL/GenBank/DDBJ whole genome shotgun (WGS) entry which is preliminary data.</text>
</comment>
<evidence type="ECO:0000259" key="1">
    <source>
        <dbReference type="Pfam" id="PF02627"/>
    </source>
</evidence>
<dbReference type="PANTHER" id="PTHR35446:SF3">
    <property type="entry name" value="CMD DOMAIN-CONTAINING PROTEIN"/>
    <property type="match status" value="1"/>
</dbReference>
<dbReference type="RefSeq" id="WP_223470015.1">
    <property type="nucleotide sequence ID" value="NZ_JAFBIL020000008.1"/>
</dbReference>
<dbReference type="Proteomes" id="UP000809349">
    <property type="component" value="Unassembled WGS sequence"/>
</dbReference>
<reference evidence="2 3" key="1">
    <citation type="submission" date="2021-01" db="EMBL/GenBank/DDBJ databases">
        <authorList>
            <person name="Ruan W."/>
            <person name="Khan S.A."/>
            <person name="Jeon C.O."/>
        </authorList>
    </citation>
    <scope>NUCLEOTIDE SEQUENCE [LARGE SCALE GENOMIC DNA]</scope>
    <source>
        <strain evidence="2 3">R798</strain>
    </source>
</reference>
<evidence type="ECO:0000313" key="3">
    <source>
        <dbReference type="Proteomes" id="UP000809349"/>
    </source>
</evidence>